<evidence type="ECO:0000259" key="6">
    <source>
        <dbReference type="PROSITE" id="PS50112"/>
    </source>
</evidence>
<keyword evidence="3" id="KW-0973">c-di-GMP</keyword>
<evidence type="ECO:0000256" key="2">
    <source>
        <dbReference type="ARBA" id="ARBA00012282"/>
    </source>
</evidence>
<dbReference type="PANTHER" id="PTHR44757:SF2">
    <property type="entry name" value="BIOFILM ARCHITECTURE MAINTENANCE PROTEIN MBAA"/>
    <property type="match status" value="1"/>
</dbReference>
<dbReference type="Pfam" id="PF00563">
    <property type="entry name" value="EAL"/>
    <property type="match status" value="1"/>
</dbReference>
<feature type="domain" description="GGDEF" evidence="9">
    <location>
        <begin position="957"/>
        <end position="1095"/>
    </location>
</feature>
<dbReference type="Pfam" id="PF00497">
    <property type="entry name" value="SBP_bac_3"/>
    <property type="match status" value="1"/>
</dbReference>
<accession>A0A1N7J0A1</accession>
<reference evidence="11" key="1">
    <citation type="submission" date="2017-01" db="EMBL/GenBank/DDBJ databases">
        <authorList>
            <person name="Varghese N."/>
            <person name="Submissions S."/>
        </authorList>
    </citation>
    <scope>NUCLEOTIDE SEQUENCE [LARGE SCALE GENOMIC DNA]</scope>
    <source>
        <strain evidence="11">DSM 22306</strain>
    </source>
</reference>
<dbReference type="InterPro" id="IPR000014">
    <property type="entry name" value="PAS"/>
</dbReference>
<dbReference type="PROSITE" id="PS50113">
    <property type="entry name" value="PAC"/>
    <property type="match status" value="1"/>
</dbReference>
<dbReference type="RefSeq" id="WP_082400326.1">
    <property type="nucleotide sequence ID" value="NZ_FTOE01000001.1"/>
</dbReference>
<dbReference type="InterPro" id="IPR052155">
    <property type="entry name" value="Biofilm_reg_signaling"/>
</dbReference>
<comment type="catalytic activity">
    <reaction evidence="4">
        <text>3',3'-c-di-GMP + H2O = 5'-phosphoguanylyl(3'-&gt;5')guanosine + H(+)</text>
        <dbReference type="Rhea" id="RHEA:24902"/>
        <dbReference type="ChEBI" id="CHEBI:15377"/>
        <dbReference type="ChEBI" id="CHEBI:15378"/>
        <dbReference type="ChEBI" id="CHEBI:58754"/>
        <dbReference type="ChEBI" id="CHEBI:58805"/>
        <dbReference type="EC" id="3.1.4.52"/>
    </reaction>
    <physiologicalReaction direction="left-to-right" evidence="4">
        <dbReference type="Rhea" id="RHEA:24903"/>
    </physiologicalReaction>
</comment>
<dbReference type="Pfam" id="PF13426">
    <property type="entry name" value="PAS_9"/>
    <property type="match status" value="1"/>
</dbReference>
<evidence type="ECO:0000259" key="8">
    <source>
        <dbReference type="PROSITE" id="PS50883"/>
    </source>
</evidence>
<evidence type="ECO:0000256" key="1">
    <source>
        <dbReference type="ARBA" id="ARBA00001946"/>
    </source>
</evidence>
<dbReference type="SMART" id="SM00065">
    <property type="entry name" value="GAF"/>
    <property type="match status" value="1"/>
</dbReference>
<dbReference type="Pfam" id="PF00990">
    <property type="entry name" value="GGDEF"/>
    <property type="match status" value="1"/>
</dbReference>
<dbReference type="SUPFAM" id="SSF55785">
    <property type="entry name" value="PYP-like sensor domain (PAS domain)"/>
    <property type="match status" value="1"/>
</dbReference>
<dbReference type="STRING" id="619304.SAMN05421760_101405"/>
<dbReference type="InterPro" id="IPR043128">
    <property type="entry name" value="Rev_trsase/Diguanyl_cyclase"/>
</dbReference>
<dbReference type="Gene3D" id="3.20.20.450">
    <property type="entry name" value="EAL domain"/>
    <property type="match status" value="1"/>
</dbReference>
<dbReference type="PROSITE" id="PS50887">
    <property type="entry name" value="GGDEF"/>
    <property type="match status" value="1"/>
</dbReference>
<dbReference type="PANTHER" id="PTHR44757">
    <property type="entry name" value="DIGUANYLATE CYCLASE DGCP"/>
    <property type="match status" value="1"/>
</dbReference>
<organism evidence="10 11">
    <name type="scientific">Neptunomonas antarctica</name>
    <dbReference type="NCBI Taxonomy" id="619304"/>
    <lineage>
        <taxon>Bacteria</taxon>
        <taxon>Pseudomonadati</taxon>
        <taxon>Pseudomonadota</taxon>
        <taxon>Gammaproteobacteria</taxon>
        <taxon>Oceanospirillales</taxon>
        <taxon>Oceanospirillaceae</taxon>
        <taxon>Neptunomonas</taxon>
    </lineage>
</organism>
<feature type="chain" id="PRO_5012094268" description="cyclic-guanylate-specific phosphodiesterase" evidence="5">
    <location>
        <begin position="35"/>
        <end position="1361"/>
    </location>
</feature>
<dbReference type="EMBL" id="FTOE01000001">
    <property type="protein sequence ID" value="SIS42676.1"/>
    <property type="molecule type" value="Genomic_DNA"/>
</dbReference>
<gene>
    <name evidence="10" type="ORF">SAMN05421760_101405</name>
</gene>
<dbReference type="InterPro" id="IPR035919">
    <property type="entry name" value="EAL_sf"/>
</dbReference>
<dbReference type="InterPro" id="IPR015168">
    <property type="entry name" value="SsuA/THI5"/>
</dbReference>
<dbReference type="Gene3D" id="3.30.70.270">
    <property type="match status" value="1"/>
</dbReference>
<dbReference type="FunFam" id="3.30.70.270:FF:000001">
    <property type="entry name" value="Diguanylate cyclase domain protein"/>
    <property type="match status" value="1"/>
</dbReference>
<dbReference type="PROSITE" id="PS50112">
    <property type="entry name" value="PAS"/>
    <property type="match status" value="1"/>
</dbReference>
<dbReference type="InterPro" id="IPR035965">
    <property type="entry name" value="PAS-like_dom_sf"/>
</dbReference>
<dbReference type="OrthoDB" id="9804951at2"/>
<dbReference type="SMART" id="SM00267">
    <property type="entry name" value="GGDEF"/>
    <property type="match status" value="1"/>
</dbReference>
<evidence type="ECO:0000259" key="9">
    <source>
        <dbReference type="PROSITE" id="PS50887"/>
    </source>
</evidence>
<dbReference type="InterPro" id="IPR000160">
    <property type="entry name" value="GGDEF_dom"/>
</dbReference>
<dbReference type="EC" id="3.1.4.52" evidence="2"/>
<sequence length="1361" mass="153120">MTCRSSAYYPRIKVGVPIPAALFFILCMSLPAQAMPAKESTSQHTLDNAARIQQTPVLEKVRLQFKWFIQFQFAGYIAAIEQGYYADEGLDVEIVERSFEKSFVNQVTSGKADYGVGDSGLLSQYAQGKPIVALAAIFQHNPLVLFTLADSDIISPYQTANKRIMADIASTHETPVRAMLINAGITNDAYLAIPQSNNYNQLTSRQIDAISGYITDQPFYYQEQGVKINIIDPQNYGIDFYGDILFTSKQELKNHPGRADRVRRASIQGWHYALQHPEEIIQILHNKYHSNLSIEHLRFEAAATRKLIIPTVIPIGKIEPKRLKSIADAYANSGLNRELSQAEIDGFIYKGNALDIPLTNQERLWLATHPIIRVGIDHDFPPYGWISEDKQYKGLTADYMRLLEEKIGVRFNIINNRSWSETLAMAKRGELDMLTDAVKTPERSQYLTFTAPYKVTQTVIIDNGQGRFIDRLDNLTGKHVAVEKGYFIQEILSDNYPSITLEVTDNTLEALTLVAEGKADAYIGDAGSANYAIKINGLHNLRFSGQTEYSNLHSVAVTKNNPVLANIITKAMLRIPEAQADAIFDRWLGLKIEQGIQTKTLIKYAIAFLLILILVSYWVYRLRREISFRKAAEKREQERSHVLECLTKGMALSGMLELIVRSIEKANPEMLCSILLLDYDSQCLQKGAAPSLPDFYNAAIENLPTGNAVGSCGTAAFHGKRVIVDNIQTHSYWSDYKELAAKSGLGSCWSQPIINSNANVLGTFAIYHKNPALPSKFEIGLIESYASLAALIIESHRADNEIRIAATTFESQVGMLITNAEKIILRVNRAFTTITGYAAEEVIGKKPNILSSGRHDETFYHAMWEALDSKGYWEGEIWNQRKDGDIYPQHLAISAVTDYLGRITNYVANLTDITLHKEAAEKIEHLAFYDSLTQLPNRRLLIDRLNQALVTSTRNQQEGALLFLDLDHFKTLNDTLGHDIGDLLLQQVATRLQQCVRESDTVARFGGDEFVIILEGFSKNATEAAIQIEIISHKILTSFNQPYQLANEAYNTTVSIGVTLFNTPHLTVEDLLKQTDIAMYQAKKSGRNTVRFFNKQMQDAINIRVTQEQELKIAVAHQQFELYYQIQVDHLLKPLGAEALIRWIHPERGLISPLQFIPIAEETGCILSIGQWVLEAACSQLQEWQQDSQTKNLTLSVNVSAKQFHQVNFVEQVKETLQRHNVNPLLLKLELTESLLLHNIEDTIASMNALGELGIQLSLDDFGTGYSSLQYLKRLPLYQLKIDQSFVRDLANNSRDQSIVRTIIAMAKSLNLSVIAEGVETGEQMQRLLSDNCTHFQGYLFSKPVPIDAFMALLQQKRLTY</sequence>
<feature type="signal peptide" evidence="5">
    <location>
        <begin position="1"/>
        <end position="34"/>
    </location>
</feature>
<dbReference type="SUPFAM" id="SSF55781">
    <property type="entry name" value="GAF domain-like"/>
    <property type="match status" value="1"/>
</dbReference>
<keyword evidence="11" id="KW-1185">Reference proteome</keyword>
<comment type="cofactor">
    <cofactor evidence="1">
        <name>Mg(2+)</name>
        <dbReference type="ChEBI" id="CHEBI:18420"/>
    </cofactor>
</comment>
<dbReference type="CDD" id="cd01007">
    <property type="entry name" value="PBP2_BvgS_HisK_like"/>
    <property type="match status" value="1"/>
</dbReference>
<proteinExistence type="predicted"/>
<dbReference type="InterPro" id="IPR001638">
    <property type="entry name" value="Solute-binding_3/MltF_N"/>
</dbReference>
<dbReference type="Pfam" id="PF09084">
    <property type="entry name" value="NMT1"/>
    <property type="match status" value="1"/>
</dbReference>
<evidence type="ECO:0000256" key="5">
    <source>
        <dbReference type="SAM" id="SignalP"/>
    </source>
</evidence>
<dbReference type="InterPro" id="IPR001610">
    <property type="entry name" value="PAC"/>
</dbReference>
<dbReference type="GO" id="GO:0071732">
    <property type="term" value="P:cellular response to nitric oxide"/>
    <property type="evidence" value="ECO:0007669"/>
    <property type="project" value="UniProtKB-ARBA"/>
</dbReference>
<dbReference type="GO" id="GO:0071111">
    <property type="term" value="F:cyclic-guanylate-specific phosphodiesterase activity"/>
    <property type="evidence" value="ECO:0007669"/>
    <property type="project" value="UniProtKB-EC"/>
</dbReference>
<dbReference type="SUPFAM" id="SSF53850">
    <property type="entry name" value="Periplasmic binding protein-like II"/>
    <property type="match status" value="2"/>
</dbReference>
<feature type="domain" description="PAC" evidence="7">
    <location>
        <begin position="873"/>
        <end position="925"/>
    </location>
</feature>
<dbReference type="CDD" id="cd00130">
    <property type="entry name" value="PAS"/>
    <property type="match status" value="1"/>
</dbReference>
<dbReference type="InterPro" id="IPR001633">
    <property type="entry name" value="EAL_dom"/>
</dbReference>
<feature type="domain" description="EAL" evidence="8">
    <location>
        <begin position="1104"/>
        <end position="1358"/>
    </location>
</feature>
<dbReference type="FunFam" id="3.20.20.450:FF:000001">
    <property type="entry name" value="Cyclic di-GMP phosphodiesterase yahA"/>
    <property type="match status" value="1"/>
</dbReference>
<dbReference type="Gene3D" id="3.30.450.40">
    <property type="match status" value="1"/>
</dbReference>
<dbReference type="CDD" id="cd01949">
    <property type="entry name" value="GGDEF"/>
    <property type="match status" value="1"/>
</dbReference>
<dbReference type="InterPro" id="IPR029787">
    <property type="entry name" value="Nucleotide_cyclase"/>
</dbReference>
<dbReference type="Proteomes" id="UP000185999">
    <property type="component" value="Unassembled WGS sequence"/>
</dbReference>
<dbReference type="SMART" id="SM00052">
    <property type="entry name" value="EAL"/>
    <property type="match status" value="1"/>
</dbReference>
<dbReference type="NCBIfam" id="TIGR00229">
    <property type="entry name" value="sensory_box"/>
    <property type="match status" value="1"/>
</dbReference>
<name>A0A1N7J0A1_9GAMM</name>
<dbReference type="SUPFAM" id="SSF55073">
    <property type="entry name" value="Nucleotide cyclase"/>
    <property type="match status" value="1"/>
</dbReference>
<dbReference type="InterPro" id="IPR029016">
    <property type="entry name" value="GAF-like_dom_sf"/>
</dbReference>
<dbReference type="Pfam" id="PF13185">
    <property type="entry name" value="GAF_2"/>
    <property type="match status" value="1"/>
</dbReference>
<dbReference type="InterPro" id="IPR003018">
    <property type="entry name" value="GAF"/>
</dbReference>
<evidence type="ECO:0000313" key="11">
    <source>
        <dbReference type="Proteomes" id="UP000185999"/>
    </source>
</evidence>
<dbReference type="SUPFAM" id="SSF141868">
    <property type="entry name" value="EAL domain-like"/>
    <property type="match status" value="1"/>
</dbReference>
<dbReference type="Gene3D" id="3.40.190.10">
    <property type="entry name" value="Periplasmic binding protein-like II"/>
    <property type="match status" value="4"/>
</dbReference>
<evidence type="ECO:0000256" key="4">
    <source>
        <dbReference type="ARBA" id="ARBA00051114"/>
    </source>
</evidence>
<dbReference type="NCBIfam" id="TIGR00254">
    <property type="entry name" value="GGDEF"/>
    <property type="match status" value="1"/>
</dbReference>
<evidence type="ECO:0000256" key="3">
    <source>
        <dbReference type="ARBA" id="ARBA00022636"/>
    </source>
</evidence>
<dbReference type="Gene3D" id="3.30.450.20">
    <property type="entry name" value="PAS domain"/>
    <property type="match status" value="1"/>
</dbReference>
<feature type="domain" description="PAS" evidence="6">
    <location>
        <begin position="815"/>
        <end position="845"/>
    </location>
</feature>
<dbReference type="SMART" id="SM00062">
    <property type="entry name" value="PBPb"/>
    <property type="match status" value="1"/>
</dbReference>
<evidence type="ECO:0000313" key="10">
    <source>
        <dbReference type="EMBL" id="SIS42676.1"/>
    </source>
</evidence>
<dbReference type="InterPro" id="IPR000700">
    <property type="entry name" value="PAS-assoc_C"/>
</dbReference>
<dbReference type="SMART" id="SM00091">
    <property type="entry name" value="PAS"/>
    <property type="match status" value="1"/>
</dbReference>
<dbReference type="PROSITE" id="PS50883">
    <property type="entry name" value="EAL"/>
    <property type="match status" value="1"/>
</dbReference>
<dbReference type="SMART" id="SM00086">
    <property type="entry name" value="PAC"/>
    <property type="match status" value="1"/>
</dbReference>
<keyword evidence="5" id="KW-0732">Signal</keyword>
<evidence type="ECO:0000259" key="7">
    <source>
        <dbReference type="PROSITE" id="PS50113"/>
    </source>
</evidence>
<dbReference type="CDD" id="cd01948">
    <property type="entry name" value="EAL"/>
    <property type="match status" value="1"/>
</dbReference>
<protein>
    <recommendedName>
        <fullName evidence="2">cyclic-guanylate-specific phosphodiesterase</fullName>
        <ecNumber evidence="2">3.1.4.52</ecNumber>
    </recommendedName>
</protein>